<dbReference type="SMART" id="SM00382">
    <property type="entry name" value="AAA"/>
    <property type="match status" value="1"/>
</dbReference>
<keyword evidence="7" id="KW-1185">Reference proteome</keyword>
<keyword evidence="1" id="KW-0813">Transport</keyword>
<dbReference type="PANTHER" id="PTHR24220">
    <property type="entry name" value="IMPORT ATP-BINDING PROTEIN"/>
    <property type="match status" value="1"/>
</dbReference>
<dbReference type="Proteomes" id="UP000002318">
    <property type="component" value="Chromosome"/>
</dbReference>
<dbReference type="GO" id="GO:0005524">
    <property type="term" value="F:ATP binding"/>
    <property type="evidence" value="ECO:0007669"/>
    <property type="project" value="UniProtKB-KW"/>
</dbReference>
<evidence type="ECO:0000313" key="6">
    <source>
        <dbReference type="EMBL" id="ADK80376.1"/>
    </source>
</evidence>
<dbReference type="PANTHER" id="PTHR24220:SF86">
    <property type="entry name" value="ABC TRANSPORTER ABCH.1"/>
    <property type="match status" value="1"/>
</dbReference>
<accession>E1R2U4</accession>
<dbReference type="CDD" id="cd03255">
    <property type="entry name" value="ABC_MJ0796_LolCDE_FtsE"/>
    <property type="match status" value="1"/>
</dbReference>
<evidence type="ECO:0000256" key="2">
    <source>
        <dbReference type="ARBA" id="ARBA00022741"/>
    </source>
</evidence>
<dbReference type="GO" id="GO:0005886">
    <property type="term" value="C:plasma membrane"/>
    <property type="evidence" value="ECO:0007669"/>
    <property type="project" value="TreeGrafter"/>
</dbReference>
<sequence length="228" mass="25295">MVDLRHIGKAYKVGDTNIEALRDISFSIGRGEYVAIMGPSGSGKSTILHILGILDTATSGTYLFEKYDITTLSDREQARIRNRHFGFIFQRFNLFSELSAMENVMLPMGYAGLSKPQRKERAGELLVEVGLENRMNHRPTMLSGGEQQRVAIARALSNGPDVILADEPTGNLSTDAGEEIIQLLETFHRRGVTIVMVTHNPSQAARTERIIQIKDGRLHSDTRQGGSR</sequence>
<dbReference type="STRING" id="573413.Spirs_1249"/>
<dbReference type="InterPro" id="IPR017871">
    <property type="entry name" value="ABC_transporter-like_CS"/>
</dbReference>
<gene>
    <name evidence="6" type="ordered locus">Spirs_1249</name>
</gene>
<dbReference type="PROSITE" id="PS00211">
    <property type="entry name" value="ABC_TRANSPORTER_1"/>
    <property type="match status" value="1"/>
</dbReference>
<dbReference type="eggNOG" id="COG1136">
    <property type="taxonomic scope" value="Bacteria"/>
</dbReference>
<evidence type="ECO:0000259" key="5">
    <source>
        <dbReference type="PROSITE" id="PS50893"/>
    </source>
</evidence>
<dbReference type="KEGG" id="ssm:Spirs_1249"/>
<organism evidence="6 7">
    <name type="scientific">Sediminispirochaeta smaragdinae (strain DSM 11293 / JCM 15392 / SEBR 4228)</name>
    <name type="common">Spirochaeta smaragdinae</name>
    <dbReference type="NCBI Taxonomy" id="573413"/>
    <lineage>
        <taxon>Bacteria</taxon>
        <taxon>Pseudomonadati</taxon>
        <taxon>Spirochaetota</taxon>
        <taxon>Spirochaetia</taxon>
        <taxon>Spirochaetales</taxon>
        <taxon>Spirochaetaceae</taxon>
        <taxon>Sediminispirochaeta</taxon>
    </lineage>
</organism>
<dbReference type="GO" id="GO:0098796">
    <property type="term" value="C:membrane protein complex"/>
    <property type="evidence" value="ECO:0007669"/>
    <property type="project" value="UniProtKB-ARBA"/>
</dbReference>
<dbReference type="InterPro" id="IPR015854">
    <property type="entry name" value="ABC_transpr_LolD-like"/>
</dbReference>
<reference evidence="6 7" key="1">
    <citation type="journal article" date="2010" name="Stand. Genomic Sci.">
        <title>Complete genome sequence of Spirochaeta smaragdinae type strain (SEBR 4228).</title>
        <authorList>
            <person name="Mavromatis K."/>
            <person name="Yasawong M."/>
            <person name="Chertkov O."/>
            <person name="Lapidus A."/>
            <person name="Lucas S."/>
            <person name="Nolan M."/>
            <person name="Del Rio T.G."/>
            <person name="Tice H."/>
            <person name="Cheng J.F."/>
            <person name="Pitluck S."/>
            <person name="Liolios K."/>
            <person name="Ivanova N."/>
            <person name="Tapia R."/>
            <person name="Han C."/>
            <person name="Bruce D."/>
            <person name="Goodwin L."/>
            <person name="Pati A."/>
            <person name="Chen A."/>
            <person name="Palaniappan K."/>
            <person name="Land M."/>
            <person name="Hauser L."/>
            <person name="Chang Y.J."/>
            <person name="Jeffries C.D."/>
            <person name="Detter J.C."/>
            <person name="Rohde M."/>
            <person name="Brambilla E."/>
            <person name="Spring S."/>
            <person name="Goker M."/>
            <person name="Sikorski J."/>
            <person name="Woyke T."/>
            <person name="Bristow J."/>
            <person name="Eisen J.A."/>
            <person name="Markowitz V."/>
            <person name="Hugenholtz P."/>
            <person name="Klenk H.P."/>
            <person name="Kyrpides N.C."/>
        </authorList>
    </citation>
    <scope>NUCLEOTIDE SEQUENCE [LARGE SCALE GENOMIC DNA]</scope>
    <source>
        <strain evidence="7">DSM 11293 / JCM 15392 / SEBR 4228</strain>
    </source>
</reference>
<dbReference type="EMBL" id="CP002116">
    <property type="protein sequence ID" value="ADK80376.1"/>
    <property type="molecule type" value="Genomic_DNA"/>
</dbReference>
<proteinExistence type="inferred from homology"/>
<evidence type="ECO:0000256" key="1">
    <source>
        <dbReference type="ARBA" id="ARBA00022448"/>
    </source>
</evidence>
<dbReference type="OrthoDB" id="9805538at2"/>
<dbReference type="InterPro" id="IPR003439">
    <property type="entry name" value="ABC_transporter-like_ATP-bd"/>
</dbReference>
<keyword evidence="2" id="KW-0547">Nucleotide-binding</keyword>
<evidence type="ECO:0000256" key="4">
    <source>
        <dbReference type="ARBA" id="ARBA00038388"/>
    </source>
</evidence>
<dbReference type="Pfam" id="PF00005">
    <property type="entry name" value="ABC_tran"/>
    <property type="match status" value="1"/>
</dbReference>
<evidence type="ECO:0000256" key="3">
    <source>
        <dbReference type="ARBA" id="ARBA00022840"/>
    </source>
</evidence>
<dbReference type="Gene3D" id="3.40.50.300">
    <property type="entry name" value="P-loop containing nucleotide triphosphate hydrolases"/>
    <property type="match status" value="1"/>
</dbReference>
<keyword evidence="3" id="KW-0067">ATP-binding</keyword>
<feature type="domain" description="ABC transporter" evidence="5">
    <location>
        <begin position="2"/>
        <end position="227"/>
    </location>
</feature>
<dbReference type="HOGENOM" id="CLU_000604_1_22_12"/>
<protein>
    <submittedName>
        <fullName evidence="6">ABC transporter related protein</fullName>
    </submittedName>
</protein>
<dbReference type="AlphaFoldDB" id="E1R2U4"/>
<name>E1R2U4_SEDSS</name>
<evidence type="ECO:0000313" key="7">
    <source>
        <dbReference type="Proteomes" id="UP000002318"/>
    </source>
</evidence>
<dbReference type="InterPro" id="IPR027417">
    <property type="entry name" value="P-loop_NTPase"/>
</dbReference>
<dbReference type="InterPro" id="IPR017911">
    <property type="entry name" value="MacB-like_ATP-bd"/>
</dbReference>
<dbReference type="PROSITE" id="PS50893">
    <property type="entry name" value="ABC_TRANSPORTER_2"/>
    <property type="match status" value="1"/>
</dbReference>
<dbReference type="FunFam" id="3.40.50.300:FF:000032">
    <property type="entry name" value="Export ABC transporter ATP-binding protein"/>
    <property type="match status" value="1"/>
</dbReference>
<dbReference type="SUPFAM" id="SSF52540">
    <property type="entry name" value="P-loop containing nucleoside triphosphate hydrolases"/>
    <property type="match status" value="1"/>
</dbReference>
<dbReference type="InterPro" id="IPR003593">
    <property type="entry name" value="AAA+_ATPase"/>
</dbReference>
<dbReference type="GO" id="GO:0016887">
    <property type="term" value="F:ATP hydrolysis activity"/>
    <property type="evidence" value="ECO:0007669"/>
    <property type="project" value="InterPro"/>
</dbReference>
<comment type="similarity">
    <text evidence="4">Belongs to the ABC transporter superfamily. Macrolide exporter (TC 3.A.1.122) family.</text>
</comment>
<dbReference type="GO" id="GO:0022857">
    <property type="term" value="F:transmembrane transporter activity"/>
    <property type="evidence" value="ECO:0007669"/>
    <property type="project" value="TreeGrafter"/>
</dbReference>
<dbReference type="RefSeq" id="WP_013253840.1">
    <property type="nucleotide sequence ID" value="NC_014364.1"/>
</dbReference>